<dbReference type="GO" id="GO:0004519">
    <property type="term" value="F:endonuclease activity"/>
    <property type="evidence" value="ECO:0007669"/>
    <property type="project" value="UniProtKB-KW"/>
</dbReference>
<dbReference type="Pfam" id="PF20469">
    <property type="entry name" value="OLD-like_TOPRIM"/>
    <property type="match status" value="1"/>
</dbReference>
<name>A0ABU5ND47_9RICK</name>
<dbReference type="InterPro" id="IPR041685">
    <property type="entry name" value="AAA_GajA/Old/RecF-like"/>
</dbReference>
<accession>A0ABU5ND47</accession>
<keyword evidence="4" id="KW-1185">Reference proteome</keyword>
<dbReference type="Gene3D" id="3.40.50.300">
    <property type="entry name" value="P-loop containing nucleotide triphosphate hydrolases"/>
    <property type="match status" value="1"/>
</dbReference>
<protein>
    <submittedName>
        <fullName evidence="3">ATP-dependent endonuclease</fullName>
    </submittedName>
</protein>
<organism evidence="3 4">
    <name type="scientific">Candidatus Megaera venefica</name>
    <dbReference type="NCBI Taxonomy" id="2055910"/>
    <lineage>
        <taxon>Bacteria</taxon>
        <taxon>Pseudomonadati</taxon>
        <taxon>Pseudomonadota</taxon>
        <taxon>Alphaproteobacteria</taxon>
        <taxon>Rickettsiales</taxon>
        <taxon>Rickettsiaceae</taxon>
        <taxon>Candidatus Megaera</taxon>
    </lineage>
</organism>
<dbReference type="Proteomes" id="UP001291687">
    <property type="component" value="Unassembled WGS sequence"/>
</dbReference>
<evidence type="ECO:0000313" key="3">
    <source>
        <dbReference type="EMBL" id="MEA0971113.1"/>
    </source>
</evidence>
<keyword evidence="3" id="KW-0255">Endonuclease</keyword>
<sequence>MKVTKILVKNFRLLKDIHVNLEDDCSIILGKNNSGKTSLLLILDRFLGSNASKPSFTFDDFNIDFKDDLKSRVEDSGQDSEEFLAFGISLKLYIEYGEHDDLSNIGNKVIMDLDPNNRVVILAFEYYLSNERFLNLKKDYLEQKDEKKDEAKDFFTFLKDQHSTYFQVSKKSVLFDLGQERENDQIFTDLIKEKIRIDKIISFKSINANRNVSNKNSDQSLSSLSSRVYNSMEATNDNSNIIDKFKDALSNTDQQLNEVYKTMFQAVIDDVKKFGGMSQDDSIIQIMSSLQHKELLQENTTVMYDLKGLGGHLLPENYNGLGYMNLISMIFEIKILLHEFQREKEEKPSDINLLFIEEPEVHTHPQMQYVFIKNIKDLLKNSQQRRDGVTLSLQTILSTHSAHIVSESEFEKIKYFKREKDGIISKNLKDLKNKYECKECDQSYKFLKQYLTLHRAELFFADKAIFIEGDTERILLPAIMKKLDQESRAEELRLPPLLSQNISIIEVGAYSHIFEKFIDFIGIKSLIITDIDSVDENRKKCQVSEGKKTSNASLQFFYGKEKTLTKFIALPQEERIMKKDPDSKDWVSDAGGYLMCTYQTKETANSVDYHARSFEDAFFHINKLFIAEHTFLSLKQSSLNKFVNSEIDAWKMAKEVKKKPSFAIEVLLNSEQDFTNWNIPAYIREGLRWLQID</sequence>
<dbReference type="InterPro" id="IPR027417">
    <property type="entry name" value="P-loop_NTPase"/>
</dbReference>
<keyword evidence="3" id="KW-0540">Nuclease</keyword>
<dbReference type="SUPFAM" id="SSF52540">
    <property type="entry name" value="P-loop containing nucleoside triphosphate hydrolases"/>
    <property type="match status" value="1"/>
</dbReference>
<proteinExistence type="predicted"/>
<dbReference type="PANTHER" id="PTHR43581">
    <property type="entry name" value="ATP/GTP PHOSPHATASE"/>
    <property type="match status" value="1"/>
</dbReference>
<dbReference type="InterPro" id="IPR034139">
    <property type="entry name" value="TOPRIM_OLD"/>
</dbReference>
<dbReference type="Pfam" id="PF13175">
    <property type="entry name" value="AAA_15"/>
    <property type="match status" value="1"/>
</dbReference>
<feature type="domain" description="OLD protein-like TOPRIM" evidence="2">
    <location>
        <begin position="459"/>
        <end position="532"/>
    </location>
</feature>
<dbReference type="PANTHER" id="PTHR43581:SF4">
    <property type="entry name" value="ATP_GTP PHOSPHATASE"/>
    <property type="match status" value="1"/>
</dbReference>
<gene>
    <name evidence="3" type="ORF">Megvenef_01086</name>
</gene>
<evidence type="ECO:0000313" key="4">
    <source>
        <dbReference type="Proteomes" id="UP001291687"/>
    </source>
</evidence>
<dbReference type="RefSeq" id="WP_322777014.1">
    <property type="nucleotide sequence ID" value="NZ_JARJFB010000082.1"/>
</dbReference>
<keyword evidence="3" id="KW-0378">Hydrolase</keyword>
<feature type="domain" description="Endonuclease GajA/Old nuclease/RecF-like AAA" evidence="1">
    <location>
        <begin position="1"/>
        <end position="405"/>
    </location>
</feature>
<reference evidence="3 4" key="1">
    <citation type="submission" date="2023-03" db="EMBL/GenBank/DDBJ databases">
        <title>Host association and intracellularity evolved multiple times independently in the Rickettsiales.</title>
        <authorList>
            <person name="Castelli M."/>
            <person name="Nardi T."/>
            <person name="Gammuto L."/>
            <person name="Bellinzona G."/>
            <person name="Sabaneyeva E."/>
            <person name="Potekhin A."/>
            <person name="Serra V."/>
            <person name="Petroni G."/>
            <person name="Sassera D."/>
        </authorList>
    </citation>
    <scope>NUCLEOTIDE SEQUENCE [LARGE SCALE GENOMIC DNA]</scope>
    <source>
        <strain evidence="3 4">Sr 2-6</strain>
    </source>
</reference>
<dbReference type="InterPro" id="IPR051396">
    <property type="entry name" value="Bact_Antivir_Def_Nuclease"/>
</dbReference>
<evidence type="ECO:0000259" key="2">
    <source>
        <dbReference type="Pfam" id="PF20469"/>
    </source>
</evidence>
<dbReference type="EMBL" id="JARJFB010000082">
    <property type="protein sequence ID" value="MEA0971113.1"/>
    <property type="molecule type" value="Genomic_DNA"/>
</dbReference>
<evidence type="ECO:0000259" key="1">
    <source>
        <dbReference type="Pfam" id="PF13175"/>
    </source>
</evidence>
<comment type="caution">
    <text evidence="3">The sequence shown here is derived from an EMBL/GenBank/DDBJ whole genome shotgun (WGS) entry which is preliminary data.</text>
</comment>
<dbReference type="CDD" id="cd01026">
    <property type="entry name" value="TOPRIM_OLD"/>
    <property type="match status" value="1"/>
</dbReference>